<dbReference type="SUPFAM" id="SSF51445">
    <property type="entry name" value="(Trans)glycosidases"/>
    <property type="match status" value="1"/>
</dbReference>
<keyword evidence="10" id="KW-1185">Reference proteome</keyword>
<evidence type="ECO:0000256" key="6">
    <source>
        <dbReference type="ARBA" id="ARBA00023295"/>
    </source>
</evidence>
<dbReference type="InterPro" id="IPR016286">
    <property type="entry name" value="FUC_metazoa-typ"/>
</dbReference>
<comment type="function">
    <text evidence="1">Alpha-L-fucosidase is responsible for hydrolyzing the alpha-1,6-linked fucose joined to the reducing-end N-acetylglucosamine of the carbohydrate moieties of glycoproteins.</text>
</comment>
<keyword evidence="5" id="KW-0378">Hydrolase</keyword>
<name>A0ABV3QMT9_9GAMM</name>
<reference evidence="9 10" key="1">
    <citation type="submission" date="2024-06" db="EMBL/GenBank/DDBJ databases">
        <authorList>
            <person name="Woo H."/>
        </authorList>
    </citation>
    <scope>NUCLEOTIDE SEQUENCE [LARGE SCALE GENOMIC DNA]</scope>
    <source>
        <strain evidence="9 10">S2-g</strain>
    </source>
</reference>
<keyword evidence="4 7" id="KW-0732">Signal</keyword>
<sequence>MNLPCRLVKSALACALASACAMAHAATPANTGMHPVAAIQDTETPAQRDARMAWWRAARYGMFIHWGVYSVPAGVWHGKPVDGAGEWIMHDARIPVAEYKQLPAQFDPTQFDARTWVSLARAAGMKYIVITAKHHDGFAMFDSKANAFNIVDATPFKRDPLRALADEAKRQGIKFGVYYSQDQDWTAPGGAAIGGHWDKAQDGDFATYLHTKAIPQIKELLAKYHPAVLWFDTPTREMTPQLAAEIVKLLDRYPQLIWNNRLGGGYPGDTETPEQHIPPQGFPGKDWETCMTINDTWGYKSGDTNFKSTTVLLRNLVDIASKGGNYLLNVGPDSHGVIPAPEAQRLRVIGQWLAVNGESIYGTRPTPFADPHGSYSATRKDANGKPVWVPTWDWRATQRPGKVYIHLLEWPGTSFHLADATIHATGAYLLADPKHAPLKFTQHGTRLDVQLPARPLDPVDTVLVVTTGTRVSIPRQSRGL</sequence>
<comment type="caution">
    <text evidence="9">The sequence shown here is derived from an EMBL/GenBank/DDBJ whole genome shotgun (WGS) entry which is preliminary data.</text>
</comment>
<dbReference type="PROSITE" id="PS51257">
    <property type="entry name" value="PROKAR_LIPOPROTEIN"/>
    <property type="match status" value="1"/>
</dbReference>
<proteinExistence type="inferred from homology"/>
<accession>A0ABV3QMT9</accession>
<evidence type="ECO:0000256" key="5">
    <source>
        <dbReference type="ARBA" id="ARBA00022801"/>
    </source>
</evidence>
<dbReference type="PANTHER" id="PTHR10030:SF37">
    <property type="entry name" value="ALPHA-L-FUCOSIDASE-RELATED"/>
    <property type="match status" value="1"/>
</dbReference>
<feature type="chain" id="PRO_5047183431" description="alpha-L-fucosidase" evidence="7">
    <location>
        <begin position="26"/>
        <end position="480"/>
    </location>
</feature>
<evidence type="ECO:0000313" key="9">
    <source>
        <dbReference type="EMBL" id="MEW9623915.1"/>
    </source>
</evidence>
<dbReference type="PIRSF" id="PIRSF001092">
    <property type="entry name" value="Alpha-L-fucosidase"/>
    <property type="match status" value="1"/>
</dbReference>
<dbReference type="InterPro" id="IPR000933">
    <property type="entry name" value="Glyco_hydro_29"/>
</dbReference>
<dbReference type="RefSeq" id="WP_367844219.1">
    <property type="nucleotide sequence ID" value="NZ_JBFOHL010000004.1"/>
</dbReference>
<protein>
    <recommendedName>
        <fullName evidence="3">alpha-L-fucosidase</fullName>
        <ecNumber evidence="3">3.2.1.51</ecNumber>
    </recommendedName>
</protein>
<comment type="similarity">
    <text evidence="2">Belongs to the glycosyl hydrolase 29 family.</text>
</comment>
<feature type="domain" description="Glycoside hydrolase family 29 N-terminal" evidence="8">
    <location>
        <begin position="42"/>
        <end position="358"/>
    </location>
</feature>
<feature type="signal peptide" evidence="7">
    <location>
        <begin position="1"/>
        <end position="25"/>
    </location>
</feature>
<dbReference type="InterPro" id="IPR057739">
    <property type="entry name" value="Glyco_hydro_29_N"/>
</dbReference>
<organism evidence="9 10">
    <name type="scientific">Rhodanobacter geophilus</name>
    <dbReference type="NCBI Taxonomy" id="3162488"/>
    <lineage>
        <taxon>Bacteria</taxon>
        <taxon>Pseudomonadati</taxon>
        <taxon>Pseudomonadota</taxon>
        <taxon>Gammaproteobacteria</taxon>
        <taxon>Lysobacterales</taxon>
        <taxon>Rhodanobacteraceae</taxon>
        <taxon>Rhodanobacter</taxon>
    </lineage>
</organism>
<dbReference type="EMBL" id="JBFOHL010000004">
    <property type="protein sequence ID" value="MEW9623915.1"/>
    <property type="molecule type" value="Genomic_DNA"/>
</dbReference>
<evidence type="ECO:0000256" key="4">
    <source>
        <dbReference type="ARBA" id="ARBA00022729"/>
    </source>
</evidence>
<evidence type="ECO:0000256" key="3">
    <source>
        <dbReference type="ARBA" id="ARBA00012662"/>
    </source>
</evidence>
<dbReference type="SMART" id="SM00812">
    <property type="entry name" value="Alpha_L_fucos"/>
    <property type="match status" value="1"/>
</dbReference>
<dbReference type="Pfam" id="PF01120">
    <property type="entry name" value="Alpha_L_fucos"/>
    <property type="match status" value="1"/>
</dbReference>
<dbReference type="EC" id="3.2.1.51" evidence="3"/>
<dbReference type="InterPro" id="IPR017853">
    <property type="entry name" value="GH"/>
</dbReference>
<evidence type="ECO:0000256" key="2">
    <source>
        <dbReference type="ARBA" id="ARBA00007951"/>
    </source>
</evidence>
<dbReference type="PANTHER" id="PTHR10030">
    <property type="entry name" value="ALPHA-L-FUCOSIDASE"/>
    <property type="match status" value="1"/>
</dbReference>
<evidence type="ECO:0000256" key="1">
    <source>
        <dbReference type="ARBA" id="ARBA00004071"/>
    </source>
</evidence>
<dbReference type="Gene3D" id="3.20.20.80">
    <property type="entry name" value="Glycosidases"/>
    <property type="match status" value="1"/>
</dbReference>
<dbReference type="Proteomes" id="UP001556170">
    <property type="component" value="Unassembled WGS sequence"/>
</dbReference>
<keyword evidence="6" id="KW-0326">Glycosidase</keyword>
<evidence type="ECO:0000256" key="7">
    <source>
        <dbReference type="SAM" id="SignalP"/>
    </source>
</evidence>
<dbReference type="PRINTS" id="PR00741">
    <property type="entry name" value="GLHYDRLASE29"/>
</dbReference>
<evidence type="ECO:0000259" key="8">
    <source>
        <dbReference type="Pfam" id="PF01120"/>
    </source>
</evidence>
<evidence type="ECO:0000313" key="10">
    <source>
        <dbReference type="Proteomes" id="UP001556170"/>
    </source>
</evidence>
<gene>
    <name evidence="9" type="ORF">ABQJ56_06700</name>
</gene>